<dbReference type="GO" id="GO:0009092">
    <property type="term" value="P:homoserine metabolic process"/>
    <property type="evidence" value="ECO:0007669"/>
    <property type="project" value="TreeGrafter"/>
</dbReference>
<feature type="domain" description="AB hydrolase-1" evidence="4">
    <location>
        <begin position="62"/>
        <end position="387"/>
    </location>
</feature>
<comment type="caution">
    <text evidence="5">The sequence shown here is derived from an EMBL/GenBank/DDBJ whole genome shotgun (WGS) entry which is preliminary data.</text>
</comment>
<dbReference type="Gene3D" id="3.40.50.1820">
    <property type="entry name" value="alpha/beta hydrolase"/>
    <property type="match status" value="1"/>
</dbReference>
<evidence type="ECO:0000256" key="3">
    <source>
        <dbReference type="PIRSR" id="PIRSR000443-1"/>
    </source>
</evidence>
<dbReference type="HAMAP" id="MF_00296">
    <property type="entry name" value="MetX_acyltransf"/>
    <property type="match status" value="1"/>
</dbReference>
<evidence type="ECO:0000256" key="1">
    <source>
        <dbReference type="ARBA" id="ARBA00006886"/>
    </source>
</evidence>
<accession>A0A9P8RI60</accession>
<name>A0A9P8RI60_9PEZI</name>
<dbReference type="InterPro" id="IPR008220">
    <property type="entry name" value="HAT_MetX-like"/>
</dbReference>
<dbReference type="PIRSF" id="PIRSF000443">
    <property type="entry name" value="Homoser_Ac_trans"/>
    <property type="match status" value="1"/>
</dbReference>
<dbReference type="AlphaFoldDB" id="A0A9P8RI60"/>
<dbReference type="GO" id="GO:0004414">
    <property type="term" value="F:homoserine O-acetyltransferase activity"/>
    <property type="evidence" value="ECO:0007669"/>
    <property type="project" value="TreeGrafter"/>
</dbReference>
<evidence type="ECO:0000259" key="4">
    <source>
        <dbReference type="Pfam" id="PF00561"/>
    </source>
</evidence>
<dbReference type="NCBIfam" id="TIGR01392">
    <property type="entry name" value="homoserO_Ac_trn"/>
    <property type="match status" value="1"/>
</dbReference>
<evidence type="ECO:0000313" key="5">
    <source>
        <dbReference type="EMBL" id="KAH6640021.1"/>
    </source>
</evidence>
<dbReference type="InterPro" id="IPR029058">
    <property type="entry name" value="AB_hydrolase_fold"/>
</dbReference>
<feature type="active site" description="Nucleophile" evidence="3">
    <location>
        <position position="160"/>
    </location>
</feature>
<organism evidence="5 6">
    <name type="scientific">Truncatella angustata</name>
    <dbReference type="NCBI Taxonomy" id="152316"/>
    <lineage>
        <taxon>Eukaryota</taxon>
        <taxon>Fungi</taxon>
        <taxon>Dikarya</taxon>
        <taxon>Ascomycota</taxon>
        <taxon>Pezizomycotina</taxon>
        <taxon>Sordariomycetes</taxon>
        <taxon>Xylariomycetidae</taxon>
        <taxon>Amphisphaeriales</taxon>
        <taxon>Sporocadaceae</taxon>
        <taxon>Truncatella</taxon>
    </lineage>
</organism>
<dbReference type="SUPFAM" id="SSF53474">
    <property type="entry name" value="alpha/beta-Hydrolases"/>
    <property type="match status" value="1"/>
</dbReference>
<evidence type="ECO:0000256" key="2">
    <source>
        <dbReference type="ARBA" id="ARBA00022679"/>
    </source>
</evidence>
<dbReference type="GO" id="GO:0009086">
    <property type="term" value="P:methionine biosynthetic process"/>
    <property type="evidence" value="ECO:0007669"/>
    <property type="project" value="TreeGrafter"/>
</dbReference>
<reference evidence="5" key="1">
    <citation type="journal article" date="2021" name="Nat. Commun.">
        <title>Genetic determinants of endophytism in the Arabidopsis root mycobiome.</title>
        <authorList>
            <person name="Mesny F."/>
            <person name="Miyauchi S."/>
            <person name="Thiergart T."/>
            <person name="Pickel B."/>
            <person name="Atanasova L."/>
            <person name="Karlsson M."/>
            <person name="Huettel B."/>
            <person name="Barry K.W."/>
            <person name="Haridas S."/>
            <person name="Chen C."/>
            <person name="Bauer D."/>
            <person name="Andreopoulos W."/>
            <person name="Pangilinan J."/>
            <person name="LaButti K."/>
            <person name="Riley R."/>
            <person name="Lipzen A."/>
            <person name="Clum A."/>
            <person name="Drula E."/>
            <person name="Henrissat B."/>
            <person name="Kohler A."/>
            <person name="Grigoriev I.V."/>
            <person name="Martin F.M."/>
            <person name="Hacquard S."/>
        </authorList>
    </citation>
    <scope>NUCLEOTIDE SEQUENCE</scope>
    <source>
        <strain evidence="5">MPI-SDFR-AT-0073</strain>
    </source>
</reference>
<dbReference type="GeneID" id="70137587"/>
<dbReference type="PANTHER" id="PTHR32268">
    <property type="entry name" value="HOMOSERINE O-ACETYLTRANSFERASE"/>
    <property type="match status" value="1"/>
</dbReference>
<evidence type="ECO:0000313" key="6">
    <source>
        <dbReference type="Proteomes" id="UP000758603"/>
    </source>
</evidence>
<dbReference type="OrthoDB" id="191364at2759"/>
<dbReference type="PANTHER" id="PTHR32268:SF11">
    <property type="entry name" value="HOMOSERINE O-ACETYLTRANSFERASE"/>
    <property type="match status" value="1"/>
</dbReference>
<dbReference type="InterPro" id="IPR000073">
    <property type="entry name" value="AB_hydrolase_1"/>
</dbReference>
<comment type="similarity">
    <text evidence="1">Belongs to the AB hydrolase superfamily. MetX family.</text>
</comment>
<feature type="active site" evidence="3">
    <location>
        <position position="382"/>
    </location>
</feature>
<protein>
    <submittedName>
        <fullName evidence="5">Acetyl coenzyme A:deacetylcephalosporin C o-acetyltransferase</fullName>
    </submittedName>
</protein>
<sequence length="427" mass="47578">MGMNSVVELPISSSYDYHSFPERLPRQFYTTIDNFSLESGDILPRATVAFTIRGRLNSERNNVIVLCHALSGSADCMDWWSLLLSSPANPAIDLRRFCIICCNSLGSPYGSSSPLSSKPDSTLPYGNDFPKTTIRDDVRIQKEVMDILGVRSIYCVIGGSMGGMQALEWSFFGTHYVRSLALIATTARQSPWAIAWAENQRATINADSKFRGGCYGDDPPVAGLAAARMSAMLSYRTHSSFEKRFGRRRFDAKPPPPVEEGIKPSLQEVVQDSMLGDHHRDKYGTFSAQSYLRYQGKKFNARFDANCYIHLLDKIDSHDITRGRCTSLSDGDAMKAVLGQIQQRALVVGIPTDGLYPLCEQMAMYESMPNATFATLESDDGHDGFLLEGEQLNNLLHAFFGTYPFLDKPKIWEQVIEHEISSILNQG</sequence>
<dbReference type="EMBL" id="JAGPXC010000014">
    <property type="protein sequence ID" value="KAH6640021.1"/>
    <property type="molecule type" value="Genomic_DNA"/>
</dbReference>
<dbReference type="RefSeq" id="XP_045951095.1">
    <property type="nucleotide sequence ID" value="XM_046108696.1"/>
</dbReference>
<gene>
    <name evidence="5" type="ORF">BKA67DRAFT_671422</name>
</gene>
<keyword evidence="6" id="KW-1185">Reference proteome</keyword>
<proteinExistence type="inferred from homology"/>
<dbReference type="Proteomes" id="UP000758603">
    <property type="component" value="Unassembled WGS sequence"/>
</dbReference>
<keyword evidence="2" id="KW-0808">Transferase</keyword>
<feature type="active site" evidence="3">
    <location>
        <position position="353"/>
    </location>
</feature>
<dbReference type="Pfam" id="PF00561">
    <property type="entry name" value="Abhydrolase_1"/>
    <property type="match status" value="1"/>
</dbReference>